<dbReference type="Proteomes" id="UP001291623">
    <property type="component" value="Unassembled WGS sequence"/>
</dbReference>
<dbReference type="AlphaFoldDB" id="A0AAE1QQQ1"/>
<protein>
    <submittedName>
        <fullName evidence="2">Uncharacterized protein</fullName>
    </submittedName>
</protein>
<proteinExistence type="predicted"/>
<dbReference type="InterPro" id="IPR012438">
    <property type="entry name" value="DUF1639"/>
</dbReference>
<gene>
    <name evidence="2" type="ORF">RND71_042706</name>
</gene>
<name>A0AAE1QQQ1_9SOLA</name>
<feature type="compositionally biased region" description="Basic and acidic residues" evidence="1">
    <location>
        <begin position="50"/>
        <end position="93"/>
    </location>
</feature>
<comment type="caution">
    <text evidence="2">The sequence shown here is derived from an EMBL/GenBank/DDBJ whole genome shotgun (WGS) entry which is preliminary data.</text>
</comment>
<dbReference type="EMBL" id="JAVYJV010000024">
    <property type="protein sequence ID" value="KAK4338219.1"/>
    <property type="molecule type" value="Genomic_DNA"/>
</dbReference>
<dbReference type="Pfam" id="PF07797">
    <property type="entry name" value="DUF1639"/>
    <property type="match status" value="1"/>
</dbReference>
<feature type="region of interest" description="Disordered" evidence="1">
    <location>
        <begin position="22"/>
        <end position="93"/>
    </location>
</feature>
<evidence type="ECO:0000313" key="2">
    <source>
        <dbReference type="EMBL" id="KAK4338219.1"/>
    </source>
</evidence>
<evidence type="ECO:0000256" key="1">
    <source>
        <dbReference type="SAM" id="MobiDB-lite"/>
    </source>
</evidence>
<evidence type="ECO:0000313" key="3">
    <source>
        <dbReference type="Proteomes" id="UP001291623"/>
    </source>
</evidence>
<reference evidence="2" key="1">
    <citation type="submission" date="2023-12" db="EMBL/GenBank/DDBJ databases">
        <title>Genome assembly of Anisodus tanguticus.</title>
        <authorList>
            <person name="Wang Y.-J."/>
        </authorList>
    </citation>
    <scope>NUCLEOTIDE SEQUENCE</scope>
    <source>
        <strain evidence="2">KB-2021</strain>
        <tissue evidence="2">Leaf</tissue>
    </source>
</reference>
<accession>A0AAE1QQQ1</accession>
<organism evidence="2 3">
    <name type="scientific">Anisodus tanguticus</name>
    <dbReference type="NCBI Taxonomy" id="243964"/>
    <lineage>
        <taxon>Eukaryota</taxon>
        <taxon>Viridiplantae</taxon>
        <taxon>Streptophyta</taxon>
        <taxon>Embryophyta</taxon>
        <taxon>Tracheophyta</taxon>
        <taxon>Spermatophyta</taxon>
        <taxon>Magnoliopsida</taxon>
        <taxon>eudicotyledons</taxon>
        <taxon>Gunneridae</taxon>
        <taxon>Pentapetalae</taxon>
        <taxon>asterids</taxon>
        <taxon>lamiids</taxon>
        <taxon>Solanales</taxon>
        <taxon>Solanaceae</taxon>
        <taxon>Solanoideae</taxon>
        <taxon>Hyoscyameae</taxon>
        <taxon>Anisodus</taxon>
    </lineage>
</organism>
<sequence>MATAPVKSQPLHYFSLPQLKWSTNKTHTNTNHRFRRRDSPPTADFDGGSDSDKLPPRSARDPNGEEQHEQIEDEHEVKEEEKREEKMGCEEGEVKLWNLRPRKGVIKVGLESETVSLKNVEMGVESSNHIQRSQRLKDNADGHGIGSGKRKLWISLSKEEIEEDVYSMTGSRPARRPKKRSKTIQKQLENTFPGLYLVGLTADSFRVNDTTK</sequence>
<dbReference type="PANTHER" id="PTHR33130:SF40">
    <property type="entry name" value="CHROMOGRANIN (DUF1639)"/>
    <property type="match status" value="1"/>
</dbReference>
<keyword evidence="3" id="KW-1185">Reference proteome</keyword>
<dbReference type="PANTHER" id="PTHR33130">
    <property type="entry name" value="PUTATIVE (DUF1639)-RELATED"/>
    <property type="match status" value="1"/>
</dbReference>